<proteinExistence type="predicted"/>
<keyword evidence="3" id="KW-1185">Reference proteome</keyword>
<feature type="transmembrane region" description="Helical" evidence="1">
    <location>
        <begin position="20"/>
        <end position="43"/>
    </location>
</feature>
<evidence type="ECO:0000313" key="2">
    <source>
        <dbReference type="EMBL" id="ELU39277.1"/>
    </source>
</evidence>
<dbReference type="EMBL" id="AFRT01001837">
    <property type="protein sequence ID" value="ELU39277.1"/>
    <property type="molecule type" value="Genomic_DNA"/>
</dbReference>
<organism evidence="2 3">
    <name type="scientific">Thanatephorus cucumeris (strain AG1-IA)</name>
    <name type="common">Rice sheath blight fungus</name>
    <name type="synonym">Rhizoctonia solani</name>
    <dbReference type="NCBI Taxonomy" id="983506"/>
    <lineage>
        <taxon>Eukaryota</taxon>
        <taxon>Fungi</taxon>
        <taxon>Dikarya</taxon>
        <taxon>Basidiomycota</taxon>
        <taxon>Agaricomycotina</taxon>
        <taxon>Agaricomycetes</taxon>
        <taxon>Cantharellales</taxon>
        <taxon>Ceratobasidiaceae</taxon>
        <taxon>Rhizoctonia</taxon>
        <taxon>Rhizoctonia solani AG-1</taxon>
    </lineage>
</organism>
<gene>
    <name evidence="2" type="ORF">AG1IA_06694</name>
</gene>
<dbReference type="Proteomes" id="UP000011668">
    <property type="component" value="Unassembled WGS sequence"/>
</dbReference>
<dbReference type="HOGENOM" id="CLU_2401179_0_0_1"/>
<evidence type="ECO:0000256" key="1">
    <source>
        <dbReference type="SAM" id="Phobius"/>
    </source>
</evidence>
<dbReference type="AlphaFoldDB" id="L8WR90"/>
<accession>L8WR90</accession>
<reference evidence="2 3" key="1">
    <citation type="journal article" date="2013" name="Nat. Commun.">
        <title>The evolution and pathogenic mechanisms of the rice sheath blight pathogen.</title>
        <authorList>
            <person name="Zheng A."/>
            <person name="Lin R."/>
            <person name="Xu L."/>
            <person name="Qin P."/>
            <person name="Tang C."/>
            <person name="Ai P."/>
            <person name="Zhang D."/>
            <person name="Liu Y."/>
            <person name="Sun Z."/>
            <person name="Feng H."/>
            <person name="Wang Y."/>
            <person name="Chen Y."/>
            <person name="Liang X."/>
            <person name="Fu R."/>
            <person name="Li Q."/>
            <person name="Zhang J."/>
            <person name="Yu X."/>
            <person name="Xie Z."/>
            <person name="Ding L."/>
            <person name="Guan P."/>
            <person name="Tang J."/>
            <person name="Liang Y."/>
            <person name="Wang S."/>
            <person name="Deng Q."/>
            <person name="Li S."/>
            <person name="Zhu J."/>
            <person name="Wang L."/>
            <person name="Liu H."/>
            <person name="Li P."/>
        </authorList>
    </citation>
    <scope>NUCLEOTIDE SEQUENCE [LARGE SCALE GENOMIC DNA]</scope>
    <source>
        <strain evidence="3">AG-1 IA</strain>
    </source>
</reference>
<protein>
    <submittedName>
        <fullName evidence="2">Uncharacterized protein</fullName>
    </submittedName>
</protein>
<keyword evidence="1" id="KW-0812">Transmembrane</keyword>
<sequence length="93" mass="10419">MSYTKLDYRILSYRKKSLGAIVLVSIRAIQVIHGGIGGVRGMLLTIARARIREELSLALLHIPPNKNFAARSARWSKVTQVKRREGANVNHPD</sequence>
<evidence type="ECO:0000313" key="3">
    <source>
        <dbReference type="Proteomes" id="UP000011668"/>
    </source>
</evidence>
<keyword evidence="1" id="KW-0472">Membrane</keyword>
<keyword evidence="1" id="KW-1133">Transmembrane helix</keyword>
<comment type="caution">
    <text evidence="2">The sequence shown here is derived from an EMBL/GenBank/DDBJ whole genome shotgun (WGS) entry which is preliminary data.</text>
</comment>
<name>L8WR90_THACA</name>